<proteinExistence type="predicted"/>
<evidence type="ECO:0000313" key="1">
    <source>
        <dbReference type="EMBL" id="MDY7231289.1"/>
    </source>
</evidence>
<comment type="caution">
    <text evidence="1">The sequence shown here is derived from an EMBL/GenBank/DDBJ whole genome shotgun (WGS) entry which is preliminary data.</text>
</comment>
<protein>
    <submittedName>
        <fullName evidence="1">Double-CXXCG motif protein</fullName>
    </submittedName>
</protein>
<keyword evidence="2" id="KW-1185">Reference proteome</keyword>
<dbReference type="Pfam" id="PF09535">
    <property type="entry name" value="Gmx_para_CXXCG"/>
    <property type="match status" value="1"/>
</dbReference>
<dbReference type="RefSeq" id="WP_321550003.1">
    <property type="nucleotide sequence ID" value="NZ_JAXIVS010000014.1"/>
</dbReference>
<sequence length="238" mass="26808">MKFYWLCDVASRHFSGWYEATHKWSLPGAHCPKCDAIWSTHVDAYPSVDLSVLPNPEKYAARLEEDYAEFERLREQVRPLVPEGVPLWPGTEFGPLEGAAKGEFSPLVLCYPWTLLMKREAVERLQAEGLAGLKGCRTELRFRKKNPPELLELELSPLGQLHPDCLPEGWPGPCSKCGRSGFSLPEAPILDAASLSRAPDLFRLAGFLSLIIGTERFVEAARRLGYEKDLVFRELPLK</sequence>
<name>A0ABU5HCU9_9BACT</name>
<accession>A0ABU5HCU9</accession>
<reference evidence="1 2" key="1">
    <citation type="submission" date="2023-12" db="EMBL/GenBank/DDBJ databases">
        <title>the genome sequence of Hyalangium sp. s54d21.</title>
        <authorList>
            <person name="Zhang X."/>
        </authorList>
    </citation>
    <scope>NUCLEOTIDE SEQUENCE [LARGE SCALE GENOMIC DNA]</scope>
    <source>
        <strain evidence="2">s54d21</strain>
    </source>
</reference>
<dbReference type="InterPro" id="IPR011750">
    <property type="entry name" value="Gmx_para_CXXCG"/>
</dbReference>
<gene>
    <name evidence="1" type="ORF">SYV04_33170</name>
</gene>
<evidence type="ECO:0000313" key="2">
    <source>
        <dbReference type="Proteomes" id="UP001291309"/>
    </source>
</evidence>
<dbReference type="NCBIfam" id="TIGR02264">
    <property type="entry name" value="gmx_para_CXXCG"/>
    <property type="match status" value="1"/>
</dbReference>
<dbReference type="EMBL" id="JAXIVS010000014">
    <property type="protein sequence ID" value="MDY7231289.1"/>
    <property type="molecule type" value="Genomic_DNA"/>
</dbReference>
<dbReference type="Proteomes" id="UP001291309">
    <property type="component" value="Unassembled WGS sequence"/>
</dbReference>
<organism evidence="1 2">
    <name type="scientific">Hyalangium rubrum</name>
    <dbReference type="NCBI Taxonomy" id="3103134"/>
    <lineage>
        <taxon>Bacteria</taxon>
        <taxon>Pseudomonadati</taxon>
        <taxon>Myxococcota</taxon>
        <taxon>Myxococcia</taxon>
        <taxon>Myxococcales</taxon>
        <taxon>Cystobacterineae</taxon>
        <taxon>Archangiaceae</taxon>
        <taxon>Hyalangium</taxon>
    </lineage>
</organism>